<dbReference type="Proteomes" id="UP000244948">
    <property type="component" value="Unassembled WGS sequence"/>
</dbReference>
<keyword evidence="3" id="KW-1185">Reference proteome</keyword>
<feature type="signal peptide" evidence="1">
    <location>
        <begin position="1"/>
        <end position="30"/>
    </location>
</feature>
<accession>A0A2U2ALF3</accession>
<name>A0A2U2ALF3_9GAMM</name>
<dbReference type="AlphaFoldDB" id="A0A2U2ALF3"/>
<comment type="caution">
    <text evidence="2">The sequence shown here is derived from an EMBL/GenBank/DDBJ whole genome shotgun (WGS) entry which is preliminary data.</text>
</comment>
<dbReference type="PROSITE" id="PS51257">
    <property type="entry name" value="PROKAR_LIPOPROTEIN"/>
    <property type="match status" value="1"/>
</dbReference>
<evidence type="ECO:0000313" key="3">
    <source>
        <dbReference type="Proteomes" id="UP000244948"/>
    </source>
</evidence>
<sequence length="65" mass="7064">MKINMNLTPMKKGRLLITTVATALLLSACAQGVDVAKRLEKCVIDGNQNNNCELSTLEGRDESTK</sequence>
<evidence type="ECO:0000313" key="2">
    <source>
        <dbReference type="EMBL" id="PWD84044.1"/>
    </source>
</evidence>
<feature type="chain" id="PRO_5015519690" description="Lipoprotein" evidence="1">
    <location>
        <begin position="31"/>
        <end position="65"/>
    </location>
</feature>
<evidence type="ECO:0000256" key="1">
    <source>
        <dbReference type="SAM" id="SignalP"/>
    </source>
</evidence>
<organism evidence="2 3">
    <name type="scientific">Ignatzschineria indica</name>
    <dbReference type="NCBI Taxonomy" id="472583"/>
    <lineage>
        <taxon>Bacteria</taxon>
        <taxon>Pseudomonadati</taxon>
        <taxon>Pseudomonadota</taxon>
        <taxon>Gammaproteobacteria</taxon>
        <taxon>Cardiobacteriales</taxon>
        <taxon>Ignatzschineriaceae</taxon>
        <taxon>Ignatzschineria</taxon>
    </lineage>
</organism>
<gene>
    <name evidence="2" type="ORF">DC082_00360</name>
</gene>
<evidence type="ECO:0008006" key="4">
    <source>
        <dbReference type="Google" id="ProtNLM"/>
    </source>
</evidence>
<proteinExistence type="predicted"/>
<protein>
    <recommendedName>
        <fullName evidence="4">Lipoprotein</fullName>
    </recommendedName>
</protein>
<keyword evidence="1" id="KW-0732">Signal</keyword>
<dbReference type="EMBL" id="QEWR01000002">
    <property type="protein sequence ID" value="PWD84044.1"/>
    <property type="molecule type" value="Genomic_DNA"/>
</dbReference>
<reference evidence="2 3" key="1">
    <citation type="journal article" date="2018" name="Genome Announc.">
        <title>Ignatzschineria cameli sp. nov., isolated from necrotic foot tissue of dromedaries (Camelus dromedarius) and associated maggots (Wohlfahrtia species) in Dubai.</title>
        <authorList>
            <person name="Tsang C.C."/>
            <person name="Tang J.Y."/>
            <person name="Fong J.Y."/>
            <person name="Kinne J."/>
            <person name="Lee H.H."/>
            <person name="Joseph M."/>
            <person name="Jose S."/>
            <person name="Schuster R.K."/>
            <person name="Tang Y."/>
            <person name="Sivakumar S."/>
            <person name="Chen J.H."/>
            <person name="Teng J.L."/>
            <person name="Lau S.K."/>
            <person name="Wernery U."/>
            <person name="Woo P.C."/>
        </authorList>
    </citation>
    <scope>NUCLEOTIDE SEQUENCE [LARGE SCALE GENOMIC DNA]</scope>
    <source>
        <strain evidence="2 3">KCTC 22643</strain>
    </source>
</reference>